<keyword evidence="3" id="KW-1185">Reference proteome</keyword>
<accession>A0A370U1R0</accession>
<dbReference type="AlphaFoldDB" id="A0A370U1R0"/>
<dbReference type="EMBL" id="NPIC01000001">
    <property type="protein sequence ID" value="RDL41716.1"/>
    <property type="molecule type" value="Genomic_DNA"/>
</dbReference>
<dbReference type="OrthoDB" id="5366332at2759"/>
<protein>
    <submittedName>
        <fullName evidence="2">Uncharacterized protein</fullName>
    </submittedName>
</protein>
<feature type="compositionally biased region" description="Basic residues" evidence="1">
    <location>
        <begin position="103"/>
        <end position="116"/>
    </location>
</feature>
<evidence type="ECO:0000313" key="3">
    <source>
        <dbReference type="Proteomes" id="UP000254866"/>
    </source>
</evidence>
<feature type="region of interest" description="Disordered" evidence="1">
    <location>
        <begin position="30"/>
        <end position="197"/>
    </location>
</feature>
<evidence type="ECO:0000256" key="1">
    <source>
        <dbReference type="SAM" id="MobiDB-lite"/>
    </source>
</evidence>
<dbReference type="RefSeq" id="XP_031874372.1">
    <property type="nucleotide sequence ID" value="XM_032010318.1"/>
</dbReference>
<gene>
    <name evidence="2" type="ORF">BP5553_01695</name>
</gene>
<feature type="compositionally biased region" description="Polar residues" evidence="1">
    <location>
        <begin position="140"/>
        <end position="151"/>
    </location>
</feature>
<sequence>MVSPSRRPRHLQPLTTHFHIHNKSFSSITTDSDAGTFHSAYAHPSSMEMRPISQPTAASNTIQRSISPPPATSPEVEAIKMDRQDSGFQDGITVSRQTSSSSRTRRPSPSKSKRRTTNSSTSSSTRPSTKRASRSAPLAVTQTRNSTSSGRRPTIHARHTLPQSSHSQFYHFPTLTDPQPEPEPEASSTPLPPPSTVHYWTSDSTRRLEYAAIDAASQGLKGFIIKLVPDCVLPASSRRTRFCEGTEDNDSDLGSVRRYRLTLPEDEKDGEEPRQCEGSKGGFRRRWSAIFGRRRSC</sequence>
<dbReference type="Proteomes" id="UP000254866">
    <property type="component" value="Unassembled WGS sequence"/>
</dbReference>
<feature type="compositionally biased region" description="Low complexity" evidence="1">
    <location>
        <begin position="117"/>
        <end position="127"/>
    </location>
</feature>
<name>A0A370U1R0_9HELO</name>
<reference evidence="2 3" key="1">
    <citation type="journal article" date="2018" name="IMA Fungus">
        <title>IMA Genome-F 9: Draft genome sequence of Annulohypoxylon stygium, Aspergillus mulundensis, Berkeleyomyces basicola (syn. Thielaviopsis basicola), Ceratocystis smalleyi, two Cercospora beticola strains, Coleophoma cylindrospora, Fusarium fracticaudum, Phialophora cf. hyalina, and Morchella septimelata.</title>
        <authorList>
            <person name="Wingfield B.D."/>
            <person name="Bills G.F."/>
            <person name="Dong Y."/>
            <person name="Huang W."/>
            <person name="Nel W.J."/>
            <person name="Swalarsk-Parry B.S."/>
            <person name="Vaghefi N."/>
            <person name="Wilken P.M."/>
            <person name="An Z."/>
            <person name="de Beer Z.W."/>
            <person name="De Vos L."/>
            <person name="Chen L."/>
            <person name="Duong T.A."/>
            <person name="Gao Y."/>
            <person name="Hammerbacher A."/>
            <person name="Kikkert J.R."/>
            <person name="Li Y."/>
            <person name="Li H."/>
            <person name="Li K."/>
            <person name="Li Q."/>
            <person name="Liu X."/>
            <person name="Ma X."/>
            <person name="Naidoo K."/>
            <person name="Pethybridge S.J."/>
            <person name="Sun J."/>
            <person name="Steenkamp E.T."/>
            <person name="van der Nest M.A."/>
            <person name="van Wyk S."/>
            <person name="Wingfield M.J."/>
            <person name="Xiong C."/>
            <person name="Yue Q."/>
            <person name="Zhang X."/>
        </authorList>
    </citation>
    <scope>NUCLEOTIDE SEQUENCE [LARGE SCALE GENOMIC DNA]</scope>
    <source>
        <strain evidence="2 3">BP 5553</strain>
    </source>
</reference>
<proteinExistence type="predicted"/>
<comment type="caution">
    <text evidence="2">The sequence shown here is derived from an EMBL/GenBank/DDBJ whole genome shotgun (WGS) entry which is preliminary data.</text>
</comment>
<organism evidence="2 3">
    <name type="scientific">Venustampulla echinocandica</name>
    <dbReference type="NCBI Taxonomy" id="2656787"/>
    <lineage>
        <taxon>Eukaryota</taxon>
        <taxon>Fungi</taxon>
        <taxon>Dikarya</taxon>
        <taxon>Ascomycota</taxon>
        <taxon>Pezizomycotina</taxon>
        <taxon>Leotiomycetes</taxon>
        <taxon>Helotiales</taxon>
        <taxon>Pleuroascaceae</taxon>
        <taxon>Venustampulla</taxon>
    </lineage>
</organism>
<feature type="compositionally biased region" description="Polar residues" evidence="1">
    <location>
        <begin position="53"/>
        <end position="66"/>
    </location>
</feature>
<evidence type="ECO:0000313" key="2">
    <source>
        <dbReference type="EMBL" id="RDL41716.1"/>
    </source>
</evidence>
<dbReference type="GeneID" id="43594544"/>